<dbReference type="EMBL" id="WBVP01000006">
    <property type="protein sequence ID" value="KAB2825161.1"/>
    <property type="molecule type" value="Genomic_DNA"/>
</dbReference>
<evidence type="ECO:0000313" key="2">
    <source>
        <dbReference type="EMBL" id="KAB2825161.1"/>
    </source>
</evidence>
<accession>A0A6N6RUE4</accession>
<evidence type="ECO:0000256" key="1">
    <source>
        <dbReference type="SAM" id="SignalP"/>
    </source>
</evidence>
<dbReference type="AlphaFoldDB" id="A0A6N6RUE4"/>
<evidence type="ECO:0000313" key="3">
    <source>
        <dbReference type="Proteomes" id="UP000434870"/>
    </source>
</evidence>
<name>A0A6N6RUE4_9GAMM</name>
<evidence type="ECO:0008006" key="4">
    <source>
        <dbReference type="Google" id="ProtNLM"/>
    </source>
</evidence>
<feature type="signal peptide" evidence="1">
    <location>
        <begin position="1"/>
        <end position="22"/>
    </location>
</feature>
<organism evidence="2 3">
    <name type="scientific">Aliivibrio finisterrensis</name>
    <dbReference type="NCBI Taxonomy" id="511998"/>
    <lineage>
        <taxon>Bacteria</taxon>
        <taxon>Pseudomonadati</taxon>
        <taxon>Pseudomonadota</taxon>
        <taxon>Gammaproteobacteria</taxon>
        <taxon>Vibrionales</taxon>
        <taxon>Vibrionaceae</taxon>
        <taxon>Aliivibrio</taxon>
    </lineage>
</organism>
<dbReference type="Proteomes" id="UP000434870">
    <property type="component" value="Unassembled WGS sequence"/>
</dbReference>
<feature type="chain" id="PRO_5026761258" description="Lipoprotein" evidence="1">
    <location>
        <begin position="23"/>
        <end position="110"/>
    </location>
</feature>
<proteinExistence type="predicted"/>
<dbReference type="RefSeq" id="WP_151654907.1">
    <property type="nucleotide sequence ID" value="NZ_WBVP01000006.1"/>
</dbReference>
<sequence length="110" mass="11781">MKKNLVTLIALISLSMSGCSIIDNNIKVDKELQKKAAFALGTTPEKIKITNRGADIMKVTFNATFNRRVFQCYYTGGVIITSDAICSATDGKAMPATSQCNALLKAAGKC</sequence>
<gene>
    <name evidence="2" type="ORF">F8B77_07905</name>
</gene>
<dbReference type="PROSITE" id="PS51257">
    <property type="entry name" value="PROKAR_LIPOPROTEIN"/>
    <property type="match status" value="1"/>
</dbReference>
<reference evidence="2 3" key="1">
    <citation type="submission" date="2019-09" db="EMBL/GenBank/DDBJ databases">
        <title>Genome of Aliivibrio finisterrensis LMG 23869 (type strain).</title>
        <authorList>
            <person name="Bowman J.P."/>
        </authorList>
    </citation>
    <scope>NUCLEOTIDE SEQUENCE [LARGE SCALE GENOMIC DNA]</scope>
    <source>
        <strain evidence="2 3">LMG 23869</strain>
    </source>
</reference>
<comment type="caution">
    <text evidence="2">The sequence shown here is derived from an EMBL/GenBank/DDBJ whole genome shotgun (WGS) entry which is preliminary data.</text>
</comment>
<protein>
    <recommendedName>
        <fullName evidence="4">Lipoprotein</fullName>
    </recommendedName>
</protein>
<keyword evidence="1" id="KW-0732">Signal</keyword>